<sequence>MFDNFKKSDNGRPIQELGAIAPSQIKDSSGHLVEGFKLVCGGKVYVSDECSVGSGTFKNGGAVGFRFDYPIVLTFYAPGNDLSANFEEIPSGAVKDSEVLVSVVVNSTFEEEIKTNYEWEIIDKKGNKINAEFLGNASEKQGEVKIPAGGEALFYAIFKMPESDVRIQFKINENGQEPLEKYLNNNILDSESFAIHLVKKYETERTFDLPYNALSRKIRFPLAEGEDITAHLTKPRGNGKKEVLLQEV</sequence>
<protein>
    <submittedName>
        <fullName evidence="1">Uncharacterized protein</fullName>
    </submittedName>
</protein>
<comment type="caution">
    <text evidence="1">The sequence shown here is derived from an EMBL/GenBank/DDBJ whole genome shotgun (WGS) entry which is preliminary data.</text>
</comment>
<evidence type="ECO:0000313" key="2">
    <source>
        <dbReference type="Proteomes" id="UP000239720"/>
    </source>
</evidence>
<dbReference type="Proteomes" id="UP000239720">
    <property type="component" value="Unassembled WGS sequence"/>
</dbReference>
<proteinExistence type="predicted"/>
<name>A0A2S8R7R7_9FIRM</name>
<dbReference type="AlphaFoldDB" id="A0A2S8R7R7"/>
<gene>
    <name evidence="1" type="ORF">B9R14_03030</name>
</gene>
<dbReference type="EMBL" id="NEMB01000003">
    <property type="protein sequence ID" value="PQQ65839.1"/>
    <property type="molecule type" value="Genomic_DNA"/>
</dbReference>
<dbReference type="RefSeq" id="WP_105367584.1">
    <property type="nucleotide sequence ID" value="NZ_NEMB01000003.1"/>
</dbReference>
<evidence type="ECO:0000313" key="1">
    <source>
        <dbReference type="EMBL" id="PQQ65839.1"/>
    </source>
</evidence>
<reference evidence="1 2" key="1">
    <citation type="journal article" date="2018" name="Syst. Appl. Microbiol.">
        <title>Characterization and high-quality draft genome sequence of Herbivorax saccincola A7, an anaerobic, alkaliphilic, thermophilic, cellulolytic, and xylanolytic bacterium.</title>
        <authorList>
            <person name="Aikawa S."/>
            <person name="Baramee S."/>
            <person name="Sermsathanaswadi J."/>
            <person name="Thianheng P."/>
            <person name="Tachaapaikoon C."/>
            <person name="Shikata A."/>
            <person name="Waeonukul R."/>
            <person name="Pason P."/>
            <person name="Ratanakhanokchai K."/>
            <person name="Kosugi A."/>
        </authorList>
    </citation>
    <scope>NUCLEOTIDE SEQUENCE [LARGE SCALE GENOMIC DNA]</scope>
    <source>
        <strain evidence="1 2">A7</strain>
    </source>
</reference>
<organism evidence="1 2">
    <name type="scientific">Acetivibrio saccincola</name>
    <dbReference type="NCBI Taxonomy" id="1677857"/>
    <lineage>
        <taxon>Bacteria</taxon>
        <taxon>Bacillati</taxon>
        <taxon>Bacillota</taxon>
        <taxon>Clostridia</taxon>
        <taxon>Eubacteriales</taxon>
        <taxon>Oscillospiraceae</taxon>
        <taxon>Acetivibrio</taxon>
    </lineage>
</organism>
<accession>A0A2S8R7R7</accession>